<gene>
    <name evidence="2" type="ORF">DFR28_104287</name>
</gene>
<evidence type="ECO:0000313" key="2">
    <source>
        <dbReference type="EMBL" id="RBP49356.1"/>
    </source>
</evidence>
<protein>
    <recommendedName>
        <fullName evidence="4">Periplasmic chaperone for outer membrane proteins Skp</fullName>
    </recommendedName>
</protein>
<name>A0A395JHG9_9GAMM</name>
<evidence type="ECO:0000256" key="1">
    <source>
        <dbReference type="SAM" id="SignalP"/>
    </source>
</evidence>
<reference evidence="2 3" key="1">
    <citation type="submission" date="2018-06" db="EMBL/GenBank/DDBJ databases">
        <title>Genomic Encyclopedia of Type Strains, Phase IV (KMG-IV): sequencing the most valuable type-strain genomes for metagenomic binning, comparative biology and taxonomic classification.</title>
        <authorList>
            <person name="Goeker M."/>
        </authorList>
    </citation>
    <scope>NUCLEOTIDE SEQUENCE [LARGE SCALE GENOMIC DNA]</scope>
    <source>
        <strain evidence="2 3">DSM 24032</strain>
    </source>
</reference>
<dbReference type="Proteomes" id="UP000253083">
    <property type="component" value="Unassembled WGS sequence"/>
</dbReference>
<keyword evidence="3" id="KW-1185">Reference proteome</keyword>
<dbReference type="AlphaFoldDB" id="A0A395JHG9"/>
<evidence type="ECO:0008006" key="4">
    <source>
        <dbReference type="Google" id="ProtNLM"/>
    </source>
</evidence>
<dbReference type="InParanoid" id="A0A395JHG9"/>
<feature type="signal peptide" evidence="1">
    <location>
        <begin position="1"/>
        <end position="21"/>
    </location>
</feature>
<accession>A0A395JHG9</accession>
<evidence type="ECO:0000313" key="3">
    <source>
        <dbReference type="Proteomes" id="UP000253083"/>
    </source>
</evidence>
<organism evidence="2 3">
    <name type="scientific">Arenicella xantha</name>
    <dbReference type="NCBI Taxonomy" id="644221"/>
    <lineage>
        <taxon>Bacteria</taxon>
        <taxon>Pseudomonadati</taxon>
        <taxon>Pseudomonadota</taxon>
        <taxon>Gammaproteobacteria</taxon>
        <taxon>Arenicellales</taxon>
        <taxon>Arenicellaceae</taxon>
        <taxon>Arenicella</taxon>
    </lineage>
</organism>
<proteinExistence type="predicted"/>
<feature type="chain" id="PRO_5017430633" description="Periplasmic chaperone for outer membrane proteins Skp" evidence="1">
    <location>
        <begin position="22"/>
        <end position="203"/>
    </location>
</feature>
<comment type="caution">
    <text evidence="2">The sequence shown here is derived from an EMBL/GenBank/DDBJ whole genome shotgun (WGS) entry which is preliminary data.</text>
</comment>
<sequence>MNAIKILLLVLYLLGPVKALAQDIDVIQEIFRYVMQPEGDLTAETHELFWSEIRKIESDYEIEVLKKNLSAKMIGAQEYQKEIWTSVKLSYEQQKIVRSERLPVLESELLSRFKKALAYPKGSDMYIRAIEQRRSQIRSSSVSANKIIELAASRKKNAVINGRPISLDIGTIDSVLDNLSSSFERLENLFDESWTATDTKETE</sequence>
<dbReference type="EMBL" id="QNRT01000004">
    <property type="protein sequence ID" value="RBP49356.1"/>
    <property type="molecule type" value="Genomic_DNA"/>
</dbReference>
<keyword evidence="1" id="KW-0732">Signal</keyword>